<evidence type="ECO:0000313" key="16">
    <source>
        <dbReference type="EMBL" id="CAD7230143.1"/>
    </source>
</evidence>
<comment type="subcellular location">
    <subcellularLocation>
        <location evidence="1">Chromosome</location>
    </subcellularLocation>
    <subcellularLocation>
        <location evidence="2">Nucleus speckle</location>
    </subcellularLocation>
</comment>
<protein>
    <recommendedName>
        <fullName evidence="3">Zinc finger protein 830</fullName>
    </recommendedName>
    <alternativeName>
        <fullName evidence="14">Coiled-coil domain-containing protein 16</fullName>
    </alternativeName>
</protein>
<dbReference type="SUPFAM" id="SSF57667">
    <property type="entry name" value="beta-beta-alpha zinc fingers"/>
    <property type="match status" value="1"/>
</dbReference>
<feature type="region of interest" description="Disordered" evidence="15">
    <location>
        <begin position="59"/>
        <end position="163"/>
    </location>
</feature>
<keyword evidence="12" id="KW-0539">Nucleus</keyword>
<dbReference type="Pfam" id="PF12171">
    <property type="entry name" value="zf-C2H2_jaz"/>
    <property type="match status" value="1"/>
</dbReference>
<feature type="region of interest" description="Disordered" evidence="15">
    <location>
        <begin position="217"/>
        <end position="239"/>
    </location>
</feature>
<keyword evidence="13" id="KW-0131">Cell cycle</keyword>
<dbReference type="InterPro" id="IPR059039">
    <property type="entry name" value="ZNF380_CC"/>
</dbReference>
<evidence type="ECO:0000256" key="3">
    <source>
        <dbReference type="ARBA" id="ARBA00017358"/>
    </source>
</evidence>
<evidence type="ECO:0000256" key="9">
    <source>
        <dbReference type="ARBA" id="ARBA00022776"/>
    </source>
</evidence>
<organism evidence="16">
    <name type="scientific">Cyprideis torosa</name>
    <dbReference type="NCBI Taxonomy" id="163714"/>
    <lineage>
        <taxon>Eukaryota</taxon>
        <taxon>Metazoa</taxon>
        <taxon>Ecdysozoa</taxon>
        <taxon>Arthropoda</taxon>
        <taxon>Crustacea</taxon>
        <taxon>Oligostraca</taxon>
        <taxon>Ostracoda</taxon>
        <taxon>Podocopa</taxon>
        <taxon>Podocopida</taxon>
        <taxon>Cytherocopina</taxon>
        <taxon>Cytheroidea</taxon>
        <taxon>Cytherideidae</taxon>
        <taxon>Cyprideis</taxon>
    </lineage>
</organism>
<gene>
    <name evidence="16" type="ORF">CTOB1V02_LOCUS8006</name>
</gene>
<dbReference type="Pfam" id="PF23406">
    <property type="entry name" value="ZNF380_CC"/>
    <property type="match status" value="1"/>
</dbReference>
<dbReference type="SMART" id="SM00451">
    <property type="entry name" value="ZnF_U1"/>
    <property type="match status" value="1"/>
</dbReference>
<feature type="compositionally biased region" description="Basic and acidic residues" evidence="15">
    <location>
        <begin position="119"/>
        <end position="135"/>
    </location>
</feature>
<dbReference type="GO" id="GO:0005681">
    <property type="term" value="C:spliceosomal complex"/>
    <property type="evidence" value="ECO:0007669"/>
    <property type="project" value="InterPro"/>
</dbReference>
<evidence type="ECO:0000256" key="13">
    <source>
        <dbReference type="ARBA" id="ARBA00023306"/>
    </source>
</evidence>
<evidence type="ECO:0000256" key="12">
    <source>
        <dbReference type="ARBA" id="ARBA00023242"/>
    </source>
</evidence>
<accession>A0A7R8ZQ88</accession>
<dbReference type="Gene3D" id="3.30.160.60">
    <property type="entry name" value="Classic Zinc Finger"/>
    <property type="match status" value="1"/>
</dbReference>
<dbReference type="InterPro" id="IPR003604">
    <property type="entry name" value="Matrin/U1-like-C_Znf_C2H2"/>
</dbReference>
<dbReference type="GO" id="GO:0033260">
    <property type="term" value="P:nuclear DNA replication"/>
    <property type="evidence" value="ECO:0007669"/>
    <property type="project" value="TreeGrafter"/>
</dbReference>
<feature type="compositionally biased region" description="Acidic residues" evidence="15">
    <location>
        <begin position="217"/>
        <end position="231"/>
    </location>
</feature>
<keyword evidence="9" id="KW-0498">Mitosis</keyword>
<keyword evidence="8" id="KW-0863">Zinc-finger</keyword>
<dbReference type="AlphaFoldDB" id="A0A7R8ZQ88"/>
<evidence type="ECO:0000256" key="2">
    <source>
        <dbReference type="ARBA" id="ARBA00004324"/>
    </source>
</evidence>
<keyword evidence="7" id="KW-0479">Metal-binding</keyword>
<evidence type="ECO:0000256" key="4">
    <source>
        <dbReference type="ARBA" id="ARBA00022454"/>
    </source>
</evidence>
<evidence type="ECO:0000256" key="6">
    <source>
        <dbReference type="ARBA" id="ARBA00022618"/>
    </source>
</evidence>
<dbReference type="InterPro" id="IPR040050">
    <property type="entry name" value="ZNF830-like"/>
</dbReference>
<dbReference type="PANTHER" id="PTHR13278">
    <property type="entry name" value="ZINC FINGER PROTEIN 830"/>
    <property type="match status" value="1"/>
</dbReference>
<keyword evidence="4" id="KW-0158">Chromosome</keyword>
<keyword evidence="6" id="KW-0132">Cell division</keyword>
<name>A0A7R8ZQ88_9CRUS</name>
<dbReference type="GO" id="GO:0003676">
    <property type="term" value="F:nucleic acid binding"/>
    <property type="evidence" value="ECO:0007669"/>
    <property type="project" value="InterPro"/>
</dbReference>
<evidence type="ECO:0000256" key="8">
    <source>
        <dbReference type="ARBA" id="ARBA00022771"/>
    </source>
</evidence>
<dbReference type="GO" id="GO:0016607">
    <property type="term" value="C:nuclear speck"/>
    <property type="evidence" value="ECO:0007669"/>
    <property type="project" value="UniProtKB-SubCell"/>
</dbReference>
<feature type="compositionally biased region" description="Low complexity" evidence="15">
    <location>
        <begin position="139"/>
        <end position="150"/>
    </location>
</feature>
<evidence type="ECO:0000256" key="14">
    <source>
        <dbReference type="ARBA" id="ARBA00030672"/>
    </source>
</evidence>
<keyword evidence="10" id="KW-0862">Zinc</keyword>
<dbReference type="EMBL" id="OB662491">
    <property type="protein sequence ID" value="CAD7230143.1"/>
    <property type="molecule type" value="Genomic_DNA"/>
</dbReference>
<dbReference type="InterPro" id="IPR036236">
    <property type="entry name" value="Znf_C2H2_sf"/>
</dbReference>
<dbReference type="GO" id="GO:0033314">
    <property type="term" value="P:mitotic DNA replication checkpoint signaling"/>
    <property type="evidence" value="ECO:0007669"/>
    <property type="project" value="TreeGrafter"/>
</dbReference>
<keyword evidence="5" id="KW-0217">Developmental protein</keyword>
<dbReference type="InterPro" id="IPR022755">
    <property type="entry name" value="Znf_C2H2_jaz"/>
</dbReference>
<dbReference type="PANTHER" id="PTHR13278:SF0">
    <property type="entry name" value="ZINC FINGER PROTEIN 830"/>
    <property type="match status" value="1"/>
</dbReference>
<evidence type="ECO:0000256" key="11">
    <source>
        <dbReference type="ARBA" id="ARBA00023054"/>
    </source>
</evidence>
<dbReference type="OrthoDB" id="77607at2759"/>
<dbReference type="GO" id="GO:0051301">
    <property type="term" value="P:cell division"/>
    <property type="evidence" value="ECO:0007669"/>
    <property type="project" value="UniProtKB-KW"/>
</dbReference>
<evidence type="ECO:0000256" key="15">
    <source>
        <dbReference type="SAM" id="MobiDB-lite"/>
    </source>
</evidence>
<dbReference type="GO" id="GO:0008270">
    <property type="term" value="F:zinc ion binding"/>
    <property type="evidence" value="ECO:0007669"/>
    <property type="project" value="UniProtKB-KW"/>
</dbReference>
<dbReference type="GO" id="GO:0044773">
    <property type="term" value="P:mitotic DNA damage checkpoint signaling"/>
    <property type="evidence" value="ECO:0007669"/>
    <property type="project" value="TreeGrafter"/>
</dbReference>
<sequence>MSSKTRLQRGLKQIDSPLAKYNETGQLSCVVCNIPVKSELVWTAHINGKFHRETVAKLKARQQGTPAGNAPESTAKAMKRKEQPPPVTSPPKKPKSILKNPLPLKVVEEPQKLPTSKENPTEKEKGSISELEAKRNVKPVSASSVPQSSAIVNQEGEGEMDEPKVVEGLPEGFFDNPVLDAKARKVEYVDPLDEEYAQFQKEISEVAVASRQLVEEDDAEETVERELDEVEEQMKNWSR</sequence>
<proteinExistence type="predicted"/>
<evidence type="ECO:0000256" key="10">
    <source>
        <dbReference type="ARBA" id="ARBA00022833"/>
    </source>
</evidence>
<dbReference type="GO" id="GO:0005694">
    <property type="term" value="C:chromosome"/>
    <property type="evidence" value="ECO:0007669"/>
    <property type="project" value="UniProtKB-SubCell"/>
</dbReference>
<keyword evidence="11" id="KW-0175">Coiled coil</keyword>
<reference evidence="16" key="1">
    <citation type="submission" date="2020-11" db="EMBL/GenBank/DDBJ databases">
        <authorList>
            <person name="Tran Van P."/>
        </authorList>
    </citation>
    <scope>NUCLEOTIDE SEQUENCE</scope>
</reference>
<evidence type="ECO:0000256" key="7">
    <source>
        <dbReference type="ARBA" id="ARBA00022723"/>
    </source>
</evidence>
<evidence type="ECO:0000256" key="1">
    <source>
        <dbReference type="ARBA" id="ARBA00004286"/>
    </source>
</evidence>
<evidence type="ECO:0000256" key="5">
    <source>
        <dbReference type="ARBA" id="ARBA00022473"/>
    </source>
</evidence>